<sequence length="346" mass="38011">MVSHAHLAMVLFFLTTTTLTLVLSTLLLHFMWPAKRKWDPRGQHCYVTGGSSGLGLAVAIALTRRGAHVSIIARNEERLMNALGEMEKVRTNANQKLQTFSFSLTNAESSSMALEAASQAHDGVPPHAVFLCAGASTPGFFVEEDAKSLQRGMENTYWVQAYSALAYTKQIVHRKTPGKLIFVSSLLGYMSIIGYSSYAPGKHALRGLAETLRSELLLYDCSVHIMFPGNINSPGLIEENRFKPKITLELESTSKPESPQVLAESLINGVQRGEFHITADILGDIFRSSTIGATPHNNVILDGVYATIGWIGLPLWRRDVDSTVLKHRSEHSDYLAARGFYSSSSL</sequence>
<keyword evidence="12" id="KW-0472">Membrane</keyword>
<dbReference type="FunFam" id="3.40.50.720:FF:000468">
    <property type="entry name" value="Short-chain dehydrogenase, putative"/>
    <property type="match status" value="1"/>
</dbReference>
<dbReference type="SUPFAM" id="SSF51735">
    <property type="entry name" value="NAD(P)-binding Rossmann-fold domains"/>
    <property type="match status" value="1"/>
</dbReference>
<evidence type="ECO:0000256" key="6">
    <source>
        <dbReference type="ARBA" id="ARBA00022919"/>
    </source>
</evidence>
<dbReference type="Proteomes" id="UP001150238">
    <property type="component" value="Unassembled WGS sequence"/>
</dbReference>
<keyword evidence="12" id="KW-1133">Transmembrane helix</keyword>
<dbReference type="GO" id="GO:0006666">
    <property type="term" value="P:3-keto-sphinganine metabolic process"/>
    <property type="evidence" value="ECO:0007669"/>
    <property type="project" value="InterPro"/>
</dbReference>
<feature type="transmembrane region" description="Helical" evidence="12">
    <location>
        <begin position="6"/>
        <end position="32"/>
    </location>
</feature>
<comment type="pathway">
    <text evidence="3">Sphingolipid metabolism.</text>
</comment>
<evidence type="ECO:0000313" key="13">
    <source>
        <dbReference type="EMBL" id="KAJ4468673.1"/>
    </source>
</evidence>
<keyword evidence="5" id="KW-0521">NADP</keyword>
<dbReference type="GO" id="GO:0047560">
    <property type="term" value="F:3-dehydrosphinganine reductase activity"/>
    <property type="evidence" value="ECO:0007669"/>
    <property type="project" value="UniProtKB-EC"/>
</dbReference>
<dbReference type="Gene3D" id="3.40.50.720">
    <property type="entry name" value="NAD(P)-binding Rossmann-like Domain"/>
    <property type="match status" value="1"/>
</dbReference>
<evidence type="ECO:0000256" key="1">
    <source>
        <dbReference type="ARBA" id="ARBA00004240"/>
    </source>
</evidence>
<evidence type="ECO:0000256" key="9">
    <source>
        <dbReference type="ARBA" id="ARBA00026112"/>
    </source>
</evidence>
<comment type="caution">
    <text evidence="13">The sequence shown here is derived from an EMBL/GenBank/DDBJ whole genome shotgun (WGS) entry which is preliminary data.</text>
</comment>
<name>A0A9W8ZX95_9AGAR</name>
<dbReference type="CDD" id="cd08939">
    <property type="entry name" value="KDSR-like_SDR_c"/>
    <property type="match status" value="1"/>
</dbReference>
<gene>
    <name evidence="13" type="ORF">C8J55DRAFT_524685</name>
</gene>
<keyword evidence="7" id="KW-0560">Oxidoreductase</keyword>
<evidence type="ECO:0000256" key="2">
    <source>
        <dbReference type="ARBA" id="ARBA00004760"/>
    </source>
</evidence>
<feature type="transmembrane region" description="Helical" evidence="12">
    <location>
        <begin position="180"/>
        <end position="198"/>
    </location>
</feature>
<proteinExistence type="predicted"/>
<evidence type="ECO:0000256" key="3">
    <source>
        <dbReference type="ARBA" id="ARBA00004991"/>
    </source>
</evidence>
<keyword evidence="12" id="KW-0812">Transmembrane</keyword>
<evidence type="ECO:0000256" key="7">
    <source>
        <dbReference type="ARBA" id="ARBA00023002"/>
    </source>
</evidence>
<keyword evidence="8" id="KW-0443">Lipid metabolism</keyword>
<dbReference type="PANTHER" id="PTHR43550:SF3">
    <property type="entry name" value="3-KETODIHYDROSPHINGOSINE REDUCTASE"/>
    <property type="match status" value="1"/>
</dbReference>
<comment type="catalytic activity">
    <reaction evidence="11">
        <text>sphinganine + NADP(+) = 3-oxosphinganine + NADPH + H(+)</text>
        <dbReference type="Rhea" id="RHEA:22640"/>
        <dbReference type="ChEBI" id="CHEBI:15378"/>
        <dbReference type="ChEBI" id="CHEBI:57783"/>
        <dbReference type="ChEBI" id="CHEBI:57817"/>
        <dbReference type="ChEBI" id="CHEBI:58299"/>
        <dbReference type="ChEBI" id="CHEBI:58349"/>
        <dbReference type="EC" id="1.1.1.102"/>
    </reaction>
    <physiologicalReaction direction="right-to-left" evidence="11">
        <dbReference type="Rhea" id="RHEA:22642"/>
    </physiologicalReaction>
</comment>
<protein>
    <recommendedName>
        <fullName evidence="9">3-dehydrosphinganine reductase</fullName>
        <ecNumber evidence="9">1.1.1.102</ecNumber>
    </recommendedName>
</protein>
<evidence type="ECO:0000256" key="12">
    <source>
        <dbReference type="SAM" id="Phobius"/>
    </source>
</evidence>
<evidence type="ECO:0000313" key="14">
    <source>
        <dbReference type="Proteomes" id="UP001150238"/>
    </source>
</evidence>
<dbReference type="PRINTS" id="PR00081">
    <property type="entry name" value="GDHRDH"/>
</dbReference>
<dbReference type="EMBL" id="JANVFS010000037">
    <property type="protein sequence ID" value="KAJ4468673.1"/>
    <property type="molecule type" value="Genomic_DNA"/>
</dbReference>
<comment type="function">
    <text evidence="10">Catalyzes the reduction of 3'-oxosphinganine (3-ketodihydrosphingosine/KDS) to sphinganine (dihydrosphingosine/DHS), the second step of de novo sphingolipid biosynthesis.</text>
</comment>
<organism evidence="13 14">
    <name type="scientific">Lentinula lateritia</name>
    <dbReference type="NCBI Taxonomy" id="40482"/>
    <lineage>
        <taxon>Eukaryota</taxon>
        <taxon>Fungi</taxon>
        <taxon>Dikarya</taxon>
        <taxon>Basidiomycota</taxon>
        <taxon>Agaricomycotina</taxon>
        <taxon>Agaricomycetes</taxon>
        <taxon>Agaricomycetidae</taxon>
        <taxon>Agaricales</taxon>
        <taxon>Marasmiineae</taxon>
        <taxon>Omphalotaceae</taxon>
        <taxon>Lentinula</taxon>
    </lineage>
</organism>
<reference evidence="13" key="1">
    <citation type="submission" date="2022-08" db="EMBL/GenBank/DDBJ databases">
        <authorList>
            <consortium name="DOE Joint Genome Institute"/>
            <person name="Min B."/>
            <person name="Riley R."/>
            <person name="Sierra-Patev S."/>
            <person name="Naranjo-Ortiz M."/>
            <person name="Looney B."/>
            <person name="Konkel Z."/>
            <person name="Slot J.C."/>
            <person name="Sakamoto Y."/>
            <person name="Steenwyk J.L."/>
            <person name="Rokas A."/>
            <person name="Carro J."/>
            <person name="Camarero S."/>
            <person name="Ferreira P."/>
            <person name="Molpeceres G."/>
            <person name="Ruiz-Duenas F.J."/>
            <person name="Serrano A."/>
            <person name="Henrissat B."/>
            <person name="Drula E."/>
            <person name="Hughes K.W."/>
            <person name="Mata J.L."/>
            <person name="Ishikawa N.K."/>
            <person name="Vargas-Isla R."/>
            <person name="Ushijima S."/>
            <person name="Smith C.A."/>
            <person name="Ahrendt S."/>
            <person name="Andreopoulos W."/>
            <person name="He G."/>
            <person name="Labutti K."/>
            <person name="Lipzen A."/>
            <person name="Ng V."/>
            <person name="Sandor L."/>
            <person name="Barry K."/>
            <person name="Martinez A.T."/>
            <person name="Xiao Y."/>
            <person name="Gibbons J.G."/>
            <person name="Terashima K."/>
            <person name="Hibbett D.S."/>
            <person name="Grigoriev I.V."/>
        </authorList>
    </citation>
    <scope>NUCLEOTIDE SEQUENCE</scope>
    <source>
        <strain evidence="13">Sp2 HRB7682 ss15</strain>
    </source>
</reference>
<keyword evidence="6" id="KW-0746">Sphingolipid metabolism</keyword>
<dbReference type="PANTHER" id="PTHR43550">
    <property type="entry name" value="3-KETODIHYDROSPHINGOSINE REDUCTASE"/>
    <property type="match status" value="1"/>
</dbReference>
<evidence type="ECO:0000256" key="8">
    <source>
        <dbReference type="ARBA" id="ARBA00023098"/>
    </source>
</evidence>
<dbReference type="InterPro" id="IPR045022">
    <property type="entry name" value="KDSR-like"/>
</dbReference>
<evidence type="ECO:0000256" key="10">
    <source>
        <dbReference type="ARBA" id="ARBA00044737"/>
    </source>
</evidence>
<evidence type="ECO:0000256" key="5">
    <source>
        <dbReference type="ARBA" id="ARBA00022857"/>
    </source>
</evidence>
<accession>A0A9W8ZX95</accession>
<evidence type="ECO:0000256" key="11">
    <source>
        <dbReference type="ARBA" id="ARBA00048930"/>
    </source>
</evidence>
<dbReference type="InterPro" id="IPR036291">
    <property type="entry name" value="NAD(P)-bd_dom_sf"/>
</dbReference>
<dbReference type="GO" id="GO:0005789">
    <property type="term" value="C:endoplasmic reticulum membrane"/>
    <property type="evidence" value="ECO:0007669"/>
    <property type="project" value="TreeGrafter"/>
</dbReference>
<dbReference type="InterPro" id="IPR002347">
    <property type="entry name" value="SDR_fam"/>
</dbReference>
<comment type="subcellular location">
    <subcellularLocation>
        <location evidence="1">Endoplasmic reticulum</location>
    </subcellularLocation>
</comment>
<evidence type="ECO:0000256" key="4">
    <source>
        <dbReference type="ARBA" id="ARBA00022824"/>
    </source>
</evidence>
<dbReference type="EC" id="1.1.1.102" evidence="9"/>
<reference evidence="13" key="2">
    <citation type="journal article" date="2023" name="Proc. Natl. Acad. Sci. U.S.A.">
        <title>A global phylogenomic analysis of the shiitake genus Lentinula.</title>
        <authorList>
            <person name="Sierra-Patev S."/>
            <person name="Min B."/>
            <person name="Naranjo-Ortiz M."/>
            <person name="Looney B."/>
            <person name="Konkel Z."/>
            <person name="Slot J.C."/>
            <person name="Sakamoto Y."/>
            <person name="Steenwyk J.L."/>
            <person name="Rokas A."/>
            <person name="Carro J."/>
            <person name="Camarero S."/>
            <person name="Ferreira P."/>
            <person name="Molpeceres G."/>
            <person name="Ruiz-Duenas F.J."/>
            <person name="Serrano A."/>
            <person name="Henrissat B."/>
            <person name="Drula E."/>
            <person name="Hughes K.W."/>
            <person name="Mata J.L."/>
            <person name="Ishikawa N.K."/>
            <person name="Vargas-Isla R."/>
            <person name="Ushijima S."/>
            <person name="Smith C.A."/>
            <person name="Donoghue J."/>
            <person name="Ahrendt S."/>
            <person name="Andreopoulos W."/>
            <person name="He G."/>
            <person name="LaButti K."/>
            <person name="Lipzen A."/>
            <person name="Ng V."/>
            <person name="Riley R."/>
            <person name="Sandor L."/>
            <person name="Barry K."/>
            <person name="Martinez A.T."/>
            <person name="Xiao Y."/>
            <person name="Gibbons J.G."/>
            <person name="Terashima K."/>
            <person name="Grigoriev I.V."/>
            <person name="Hibbett D."/>
        </authorList>
    </citation>
    <scope>NUCLEOTIDE SEQUENCE</scope>
    <source>
        <strain evidence="13">Sp2 HRB7682 ss15</strain>
    </source>
</reference>
<dbReference type="Pfam" id="PF00106">
    <property type="entry name" value="adh_short"/>
    <property type="match status" value="1"/>
</dbReference>
<comment type="pathway">
    <text evidence="2">Lipid metabolism; sphingolipid metabolism.</text>
</comment>
<keyword evidence="4" id="KW-0256">Endoplasmic reticulum</keyword>
<dbReference type="GO" id="GO:0030148">
    <property type="term" value="P:sphingolipid biosynthetic process"/>
    <property type="evidence" value="ECO:0007669"/>
    <property type="project" value="InterPro"/>
</dbReference>
<dbReference type="AlphaFoldDB" id="A0A9W8ZX95"/>